<proteinExistence type="predicted"/>
<dbReference type="PANTHER" id="PTHR21310">
    <property type="entry name" value="AMINOGLYCOSIDE PHOSPHOTRANSFERASE-RELATED-RELATED"/>
    <property type="match status" value="1"/>
</dbReference>
<dbReference type="SUPFAM" id="SSF56112">
    <property type="entry name" value="Protein kinase-like (PK-like)"/>
    <property type="match status" value="1"/>
</dbReference>
<name>A0A0U0ZQR7_9MYCO</name>
<sequence>MALKNVIDTELAAHRLTEWLSRKVDGAQDFLVTDLRVPRAGGLSNETVMFSAAWTKDGQRTTRHMVARVQPSSPGVFPQYNLDKEARVLAALAEHSAVPVPQVHFLSDDSSIFGAPFLVMSKVDGRVPADDPPFTAAGWVLEELSPAQRQHMWHNSIDALAAIHAVDWRASGLEFLDAEEHHSGLDACLNFWEHTFEWAAEGEPNPTINAAFAWLRNNKPTDTSPLVLNWGDARVGNILYTNDLTPAAVLDWEMVELASREQDLGWWLFMARYYSEGLGLQMPPGVPDRDETLRYYERITGYTVRDIDYYEAWAGTRLAILMVRAAHMMIEAGLLPPDVPMSQSNPASQSLARLLGLPAPDGATVSFVGNRG</sequence>
<reference evidence="2 3" key="1">
    <citation type="submission" date="2015-03" db="EMBL/GenBank/DDBJ databases">
        <authorList>
            <person name="Murphy D."/>
        </authorList>
    </citation>
    <scope>NUCLEOTIDE SEQUENCE [LARGE SCALE GENOMIC DNA]</scope>
    <source>
        <strain evidence="2 3">PAP088</strain>
    </source>
</reference>
<dbReference type="AlphaFoldDB" id="A0A0U0ZQR7"/>
<dbReference type="Gene3D" id="3.30.200.20">
    <property type="entry name" value="Phosphorylase Kinase, domain 1"/>
    <property type="match status" value="1"/>
</dbReference>
<dbReference type="Gene3D" id="3.90.1200.10">
    <property type="match status" value="1"/>
</dbReference>
<evidence type="ECO:0000313" key="2">
    <source>
        <dbReference type="EMBL" id="CPV60657.1"/>
    </source>
</evidence>
<dbReference type="PANTHER" id="PTHR21310:SF40">
    <property type="entry name" value="AMINOGLYCOSIDE PHOSPHOTRANSFERASE DOMAIN-CONTAINING PROTEIN-RELATED"/>
    <property type="match status" value="1"/>
</dbReference>
<dbReference type="Pfam" id="PF01636">
    <property type="entry name" value="APH"/>
    <property type="match status" value="1"/>
</dbReference>
<dbReference type="InterPro" id="IPR011009">
    <property type="entry name" value="Kinase-like_dom_sf"/>
</dbReference>
<gene>
    <name evidence="2" type="ORF">ERS075579_03260</name>
</gene>
<dbReference type="CDD" id="cd05154">
    <property type="entry name" value="ACAD10_11_N-like"/>
    <property type="match status" value="1"/>
</dbReference>
<organism evidence="2 3">
    <name type="scientific">Mycobacteroides abscessus</name>
    <dbReference type="NCBI Taxonomy" id="36809"/>
    <lineage>
        <taxon>Bacteria</taxon>
        <taxon>Bacillati</taxon>
        <taxon>Actinomycetota</taxon>
        <taxon>Actinomycetes</taxon>
        <taxon>Mycobacteriales</taxon>
        <taxon>Mycobacteriaceae</taxon>
        <taxon>Mycobacteroides</taxon>
    </lineage>
</organism>
<accession>A0A0U0ZQR7</accession>
<feature type="domain" description="Aminoglycoside phosphotransferase" evidence="1">
    <location>
        <begin position="40"/>
        <end position="272"/>
    </location>
</feature>
<dbReference type="InterPro" id="IPR051678">
    <property type="entry name" value="AGP_Transferase"/>
</dbReference>
<dbReference type="Proteomes" id="UP000045782">
    <property type="component" value="Unassembled WGS sequence"/>
</dbReference>
<evidence type="ECO:0000259" key="1">
    <source>
        <dbReference type="Pfam" id="PF01636"/>
    </source>
</evidence>
<dbReference type="InterPro" id="IPR041726">
    <property type="entry name" value="ACAD10_11_N"/>
</dbReference>
<dbReference type="InterPro" id="IPR002575">
    <property type="entry name" value="Aminoglycoside_PTrfase"/>
</dbReference>
<protein>
    <submittedName>
        <fullName evidence="2">Acyl-CoA dehydrogenase family member 11</fullName>
    </submittedName>
</protein>
<evidence type="ECO:0000313" key="3">
    <source>
        <dbReference type="Proteomes" id="UP000045782"/>
    </source>
</evidence>
<dbReference type="EMBL" id="CSWP01000006">
    <property type="protein sequence ID" value="CPV60657.1"/>
    <property type="molecule type" value="Genomic_DNA"/>
</dbReference>